<gene>
    <name evidence="6 7" type="primary">def</name>
    <name evidence="7" type="ORF">CWI78_06880</name>
</gene>
<dbReference type="NCBIfam" id="NF001159">
    <property type="entry name" value="PRK00150.1-3"/>
    <property type="match status" value="1"/>
</dbReference>
<evidence type="ECO:0000256" key="3">
    <source>
        <dbReference type="ARBA" id="ARBA00022801"/>
    </source>
</evidence>
<evidence type="ECO:0000256" key="4">
    <source>
        <dbReference type="ARBA" id="ARBA00022917"/>
    </source>
</evidence>
<proteinExistence type="inferred from homology"/>
<dbReference type="Gene3D" id="3.90.45.10">
    <property type="entry name" value="Peptide deformylase"/>
    <property type="match status" value="1"/>
</dbReference>
<dbReference type="AlphaFoldDB" id="A0A432Z0C8"/>
<dbReference type="EC" id="3.5.1.88" evidence="6"/>
<dbReference type="HAMAP" id="MF_00163">
    <property type="entry name" value="Pep_deformylase"/>
    <property type="match status" value="1"/>
</dbReference>
<dbReference type="PRINTS" id="PR01576">
    <property type="entry name" value="PDEFORMYLASE"/>
</dbReference>
<dbReference type="FunFam" id="3.90.45.10:FF:000001">
    <property type="entry name" value="Peptide deformylase"/>
    <property type="match status" value="1"/>
</dbReference>
<evidence type="ECO:0000256" key="5">
    <source>
        <dbReference type="ARBA" id="ARBA00023004"/>
    </source>
</evidence>
<evidence type="ECO:0000313" key="7">
    <source>
        <dbReference type="EMBL" id="RUO69642.1"/>
    </source>
</evidence>
<reference evidence="8" key="1">
    <citation type="journal article" date="2018" name="Front. Microbiol.">
        <title>Genome-Based Analysis Reveals the Taxonomy and Diversity of the Family Idiomarinaceae.</title>
        <authorList>
            <person name="Liu Y."/>
            <person name="Lai Q."/>
            <person name="Shao Z."/>
        </authorList>
    </citation>
    <scope>NUCLEOTIDE SEQUENCE [LARGE SCALE GENOMIC DNA]</scope>
    <source>
        <strain evidence="8">R22</strain>
    </source>
</reference>
<keyword evidence="3 6" id="KW-0378">Hydrolase</keyword>
<dbReference type="OrthoDB" id="9804313at2"/>
<dbReference type="EMBL" id="PIQC01000004">
    <property type="protein sequence ID" value="RUO69642.1"/>
    <property type="molecule type" value="Genomic_DNA"/>
</dbReference>
<feature type="binding site" evidence="6">
    <location>
        <position position="137"/>
    </location>
    <ligand>
        <name>Fe cation</name>
        <dbReference type="ChEBI" id="CHEBI:24875"/>
    </ligand>
</feature>
<evidence type="ECO:0000256" key="2">
    <source>
        <dbReference type="ARBA" id="ARBA00022723"/>
    </source>
</evidence>
<name>A0A432Z0C8_9GAMM</name>
<dbReference type="GO" id="GO:0046872">
    <property type="term" value="F:metal ion binding"/>
    <property type="evidence" value="ECO:0007669"/>
    <property type="project" value="UniProtKB-KW"/>
</dbReference>
<organism evidence="7 8">
    <name type="scientific">Idiomarina ramblicola</name>
    <dbReference type="NCBI Taxonomy" id="263724"/>
    <lineage>
        <taxon>Bacteria</taxon>
        <taxon>Pseudomonadati</taxon>
        <taxon>Pseudomonadota</taxon>
        <taxon>Gammaproteobacteria</taxon>
        <taxon>Alteromonadales</taxon>
        <taxon>Idiomarinaceae</taxon>
        <taxon>Idiomarina</taxon>
    </lineage>
</organism>
<dbReference type="PANTHER" id="PTHR10458">
    <property type="entry name" value="PEPTIDE DEFORMYLASE"/>
    <property type="match status" value="1"/>
</dbReference>
<keyword evidence="8" id="KW-1185">Reference proteome</keyword>
<feature type="binding site" evidence="6">
    <location>
        <position position="91"/>
    </location>
    <ligand>
        <name>Fe cation</name>
        <dbReference type="ChEBI" id="CHEBI:24875"/>
    </ligand>
</feature>
<evidence type="ECO:0000256" key="6">
    <source>
        <dbReference type="HAMAP-Rule" id="MF_00163"/>
    </source>
</evidence>
<evidence type="ECO:0000313" key="8">
    <source>
        <dbReference type="Proteomes" id="UP000288058"/>
    </source>
</evidence>
<feature type="active site" evidence="6">
    <location>
        <position position="134"/>
    </location>
</feature>
<dbReference type="RefSeq" id="WP_126781550.1">
    <property type="nucleotide sequence ID" value="NZ_PIQC01000004.1"/>
</dbReference>
<comment type="caution">
    <text evidence="7">The sequence shown here is derived from an EMBL/GenBank/DDBJ whole genome shotgun (WGS) entry which is preliminary data.</text>
</comment>
<accession>A0A432Z0C8</accession>
<comment type="similarity">
    <text evidence="1 6">Belongs to the polypeptide deformylase family.</text>
</comment>
<keyword evidence="5 6" id="KW-0408">Iron</keyword>
<keyword evidence="2 6" id="KW-0479">Metal-binding</keyword>
<dbReference type="PIRSF" id="PIRSF004749">
    <property type="entry name" value="Pep_def"/>
    <property type="match status" value="1"/>
</dbReference>
<dbReference type="InterPro" id="IPR023635">
    <property type="entry name" value="Peptide_deformylase"/>
</dbReference>
<dbReference type="Proteomes" id="UP000288058">
    <property type="component" value="Unassembled WGS sequence"/>
</dbReference>
<dbReference type="SUPFAM" id="SSF56420">
    <property type="entry name" value="Peptide deformylase"/>
    <property type="match status" value="1"/>
</dbReference>
<comment type="cofactor">
    <cofactor evidence="6">
        <name>Fe(2+)</name>
        <dbReference type="ChEBI" id="CHEBI:29033"/>
    </cofactor>
    <text evidence="6">Binds 1 Fe(2+) ion.</text>
</comment>
<protein>
    <recommendedName>
        <fullName evidence="6">Peptide deformylase</fullName>
        <shortName evidence="6">PDF</shortName>
        <ecNumber evidence="6">3.5.1.88</ecNumber>
    </recommendedName>
    <alternativeName>
        <fullName evidence="6">Polypeptide deformylase</fullName>
    </alternativeName>
</protein>
<dbReference type="GO" id="GO:0006412">
    <property type="term" value="P:translation"/>
    <property type="evidence" value="ECO:0007669"/>
    <property type="project" value="UniProtKB-UniRule"/>
</dbReference>
<sequence>MAKMTVLQYPDERLRKVAQKIEKVDDNIRSVIDDMFETMYEEQGVGLAATQVDIHKRLFVADCSEDQNEPMVFINPEITEAEGHFKNDEGCLSFPGVYAKVERAEKITVTALDKNGERFSRSAEGLLAICIQHEIDHLNGKLFVDYLSPLKRERIRKKLEKEQRLAEKYATEAH</sequence>
<dbReference type="NCBIfam" id="TIGR00079">
    <property type="entry name" value="pept_deformyl"/>
    <property type="match status" value="1"/>
</dbReference>
<dbReference type="GO" id="GO:0042586">
    <property type="term" value="F:peptide deformylase activity"/>
    <property type="evidence" value="ECO:0007669"/>
    <property type="project" value="UniProtKB-UniRule"/>
</dbReference>
<dbReference type="PANTHER" id="PTHR10458:SF21">
    <property type="entry name" value="PEPTIDE DEFORMYLASE"/>
    <property type="match status" value="1"/>
</dbReference>
<dbReference type="Pfam" id="PF01327">
    <property type="entry name" value="Pep_deformylase"/>
    <property type="match status" value="1"/>
</dbReference>
<evidence type="ECO:0000256" key="1">
    <source>
        <dbReference type="ARBA" id="ARBA00010759"/>
    </source>
</evidence>
<keyword evidence="4 6" id="KW-0648">Protein biosynthesis</keyword>
<comment type="catalytic activity">
    <reaction evidence="6">
        <text>N-terminal N-formyl-L-methionyl-[peptide] + H2O = N-terminal L-methionyl-[peptide] + formate</text>
        <dbReference type="Rhea" id="RHEA:24420"/>
        <dbReference type="Rhea" id="RHEA-COMP:10639"/>
        <dbReference type="Rhea" id="RHEA-COMP:10640"/>
        <dbReference type="ChEBI" id="CHEBI:15377"/>
        <dbReference type="ChEBI" id="CHEBI:15740"/>
        <dbReference type="ChEBI" id="CHEBI:49298"/>
        <dbReference type="ChEBI" id="CHEBI:64731"/>
        <dbReference type="EC" id="3.5.1.88"/>
    </reaction>
</comment>
<comment type="function">
    <text evidence="6">Removes the formyl group from the N-terminal Met of newly synthesized proteins. Requires at least a dipeptide for an efficient rate of reaction. N-terminal L-methionine is a prerequisite for activity but the enzyme has broad specificity at other positions.</text>
</comment>
<dbReference type="InterPro" id="IPR036821">
    <property type="entry name" value="Peptide_deformylase_sf"/>
</dbReference>
<dbReference type="CDD" id="cd00487">
    <property type="entry name" value="Pep_deformylase"/>
    <property type="match status" value="1"/>
</dbReference>
<feature type="binding site" evidence="6">
    <location>
        <position position="133"/>
    </location>
    <ligand>
        <name>Fe cation</name>
        <dbReference type="ChEBI" id="CHEBI:24875"/>
    </ligand>
</feature>